<evidence type="ECO:0000256" key="9">
    <source>
        <dbReference type="ARBA" id="ARBA00022989"/>
    </source>
</evidence>
<dbReference type="FunCoup" id="A0A1V9XRG6">
    <property type="interactions" value="117"/>
</dbReference>
<evidence type="ECO:0000313" key="20">
    <source>
        <dbReference type="EMBL" id="OQR76085.1"/>
    </source>
</evidence>
<keyword evidence="5 17" id="KW-0812">Transmembrane</keyword>
<evidence type="ECO:0000256" key="3">
    <source>
        <dbReference type="ARBA" id="ARBA00022448"/>
    </source>
</evidence>
<evidence type="ECO:0000256" key="17">
    <source>
        <dbReference type="PROSITE-ProRule" id="PRU00282"/>
    </source>
</evidence>
<evidence type="ECO:0000256" key="5">
    <source>
        <dbReference type="ARBA" id="ARBA00022692"/>
    </source>
</evidence>
<evidence type="ECO:0000256" key="12">
    <source>
        <dbReference type="ARBA" id="ARBA00048437"/>
    </source>
</evidence>
<keyword evidence="8" id="KW-0769">Symport</keyword>
<accession>A0A1V9XRG6</accession>
<keyword evidence="3 18" id="KW-0813">Transport</keyword>
<dbReference type="InterPro" id="IPR018108">
    <property type="entry name" value="MCP_transmembrane"/>
</dbReference>
<comment type="caution">
    <text evidence="20">The sequence shown here is derived from an EMBL/GenBank/DDBJ whole genome shotgun (WGS) entry which is preliminary data.</text>
</comment>
<dbReference type="GO" id="GO:0015293">
    <property type="term" value="F:symporter activity"/>
    <property type="evidence" value="ECO:0007669"/>
    <property type="project" value="UniProtKB-KW"/>
</dbReference>
<proteinExistence type="inferred from homology"/>
<keyword evidence="7" id="KW-0999">Mitochondrion inner membrane</keyword>
<dbReference type="OrthoDB" id="2382881at2759"/>
<evidence type="ECO:0000313" key="21">
    <source>
        <dbReference type="Proteomes" id="UP000192247"/>
    </source>
</evidence>
<protein>
    <recommendedName>
        <fullName evidence="14">Mitochondrial glutamate carrier 2</fullName>
    </recommendedName>
    <alternativeName>
        <fullName evidence="16">Glutamate/H(+) symporter 2</fullName>
    </alternativeName>
    <alternativeName>
        <fullName evidence="15">Solute carrier family 25 member 18</fullName>
    </alternativeName>
</protein>
<dbReference type="InterPro" id="IPR023395">
    <property type="entry name" value="MCP_dom_sf"/>
</dbReference>
<sequence length="351" mass="38266">MLLRAALFDCTLLTRSNNLHENTLVHYRLVPKIVNGGIAGIIGVTCVFPIDLVKTRLQNQKIGPNGEAQYKSMLDCFRKTYAREGYLGMYRGSAVNILLITPEKAIKLTANDFFRYHLTDTSGKLSLRNEMFAGGGAGFCQIVVTTPMELLKIQLQDAGRVALLAHTTLPVTLICERFRPSDRVHLVRNCPANVGSEAPKLSATKIALDLIRSKGIMGLYKGTGATMLRDVSFSMIYFPLFANINSFGPKREDGTTVFWASFLAGCLAGSTAACAVNPMDVVKTRLQLLKKGSGEENYNGVADAIKKILTNEGPKAFFKGAGCRMIVIAPLFGIAQTIYYLGVAEKLLGIK</sequence>
<keyword evidence="6" id="KW-0677">Repeat</keyword>
<keyword evidence="11 17" id="KW-0472">Membrane</keyword>
<dbReference type="FunFam" id="1.50.40.10:FF:000026">
    <property type="entry name" value="Putative mitochondrial glutamate carrier 2"/>
    <property type="match status" value="1"/>
</dbReference>
<dbReference type="PRINTS" id="PR00926">
    <property type="entry name" value="MITOCARRIER"/>
</dbReference>
<dbReference type="InterPro" id="IPR002067">
    <property type="entry name" value="MCP"/>
</dbReference>
<keyword evidence="10" id="KW-0496">Mitochondrion</keyword>
<comment type="similarity">
    <text evidence="2 18">Belongs to the mitochondrial carrier (TC 2.A.29) family.</text>
</comment>
<comment type="catalytic activity">
    <reaction evidence="12">
        <text>L-glutamate(in) + H(+)(in) = L-glutamate(out) + H(+)(out)</text>
        <dbReference type="Rhea" id="RHEA:70955"/>
        <dbReference type="ChEBI" id="CHEBI:15378"/>
        <dbReference type="ChEBI" id="CHEBI:29985"/>
    </reaction>
</comment>
<organism evidence="20 21">
    <name type="scientific">Tropilaelaps mercedesae</name>
    <dbReference type="NCBI Taxonomy" id="418985"/>
    <lineage>
        <taxon>Eukaryota</taxon>
        <taxon>Metazoa</taxon>
        <taxon>Ecdysozoa</taxon>
        <taxon>Arthropoda</taxon>
        <taxon>Chelicerata</taxon>
        <taxon>Arachnida</taxon>
        <taxon>Acari</taxon>
        <taxon>Parasitiformes</taxon>
        <taxon>Mesostigmata</taxon>
        <taxon>Gamasina</taxon>
        <taxon>Dermanyssoidea</taxon>
        <taxon>Laelapidae</taxon>
        <taxon>Tropilaelaps</taxon>
    </lineage>
</organism>
<dbReference type="InterPro" id="IPR051028">
    <property type="entry name" value="Mito_Solute_Carrier"/>
</dbReference>
<evidence type="ECO:0000256" key="16">
    <source>
        <dbReference type="ARBA" id="ARBA00081096"/>
    </source>
</evidence>
<dbReference type="PROSITE" id="PS50920">
    <property type="entry name" value="SOLCAR"/>
    <property type="match status" value="3"/>
</dbReference>
<dbReference type="PANTHER" id="PTHR45678">
    <property type="entry name" value="MITOCHONDRIAL 2-OXODICARBOXYLATE CARRIER 1-RELATED"/>
    <property type="match status" value="1"/>
</dbReference>
<evidence type="ECO:0000256" key="4">
    <source>
        <dbReference type="ARBA" id="ARBA00022553"/>
    </source>
</evidence>
<keyword evidence="21" id="KW-1185">Reference proteome</keyword>
<reference evidence="20 21" key="1">
    <citation type="journal article" date="2017" name="Gigascience">
        <title>Draft genome of the honey bee ectoparasitic mite, Tropilaelaps mercedesae, is shaped by the parasitic life history.</title>
        <authorList>
            <person name="Dong X."/>
            <person name="Armstrong S.D."/>
            <person name="Xia D."/>
            <person name="Makepeace B.L."/>
            <person name="Darby A.C."/>
            <person name="Kadowaki T."/>
        </authorList>
    </citation>
    <scope>NUCLEOTIDE SEQUENCE [LARGE SCALE GENOMIC DNA]</scope>
    <source>
        <strain evidence="20">Wuxi-XJTLU</strain>
    </source>
</reference>
<evidence type="ECO:0000256" key="14">
    <source>
        <dbReference type="ARBA" id="ARBA00069241"/>
    </source>
</evidence>
<evidence type="ECO:0000256" key="18">
    <source>
        <dbReference type="RuleBase" id="RU000488"/>
    </source>
</evidence>
<feature type="transmembrane region" description="Helical" evidence="19">
    <location>
        <begin position="325"/>
        <end position="342"/>
    </location>
</feature>
<evidence type="ECO:0000256" key="19">
    <source>
        <dbReference type="SAM" id="Phobius"/>
    </source>
</evidence>
<evidence type="ECO:0000256" key="2">
    <source>
        <dbReference type="ARBA" id="ARBA00006375"/>
    </source>
</evidence>
<dbReference type="Pfam" id="PF00153">
    <property type="entry name" value="Mito_carr"/>
    <property type="match status" value="3"/>
</dbReference>
<evidence type="ECO:0000256" key="7">
    <source>
        <dbReference type="ARBA" id="ARBA00022792"/>
    </source>
</evidence>
<gene>
    <name evidence="20" type="ORF">BIW11_07998</name>
</gene>
<comment type="function">
    <text evidence="13">Responsible for the transport of glutamate from the cytosol into the mitochondrial matrix with the concomitant import of a proton (symport system).</text>
</comment>
<dbReference type="Gene3D" id="1.50.40.10">
    <property type="entry name" value="Mitochondrial carrier domain"/>
    <property type="match status" value="1"/>
</dbReference>
<dbReference type="InParanoid" id="A0A1V9XRG6"/>
<comment type="subcellular location">
    <subcellularLocation>
        <location evidence="1">Mitochondrion inner membrane</location>
        <topology evidence="1">Multi-pass membrane protein</topology>
    </subcellularLocation>
</comment>
<evidence type="ECO:0000256" key="10">
    <source>
        <dbReference type="ARBA" id="ARBA00023128"/>
    </source>
</evidence>
<dbReference type="EMBL" id="MNPL01005336">
    <property type="protein sequence ID" value="OQR76085.1"/>
    <property type="molecule type" value="Genomic_DNA"/>
</dbReference>
<dbReference type="AlphaFoldDB" id="A0A1V9XRG6"/>
<dbReference type="GO" id="GO:0005743">
    <property type="term" value="C:mitochondrial inner membrane"/>
    <property type="evidence" value="ECO:0007669"/>
    <property type="project" value="UniProtKB-SubCell"/>
</dbReference>
<name>A0A1V9XRG6_9ACAR</name>
<dbReference type="GO" id="GO:0043490">
    <property type="term" value="P:malate-aspartate shuttle"/>
    <property type="evidence" value="ECO:0007669"/>
    <property type="project" value="TreeGrafter"/>
</dbReference>
<dbReference type="STRING" id="418985.A0A1V9XRG6"/>
<dbReference type="GO" id="GO:0015183">
    <property type="term" value="F:L-aspartate transmembrane transporter activity"/>
    <property type="evidence" value="ECO:0007669"/>
    <property type="project" value="TreeGrafter"/>
</dbReference>
<evidence type="ECO:0000256" key="15">
    <source>
        <dbReference type="ARBA" id="ARBA00076502"/>
    </source>
</evidence>
<feature type="repeat" description="Solcar" evidence="17">
    <location>
        <begin position="256"/>
        <end position="345"/>
    </location>
</feature>
<evidence type="ECO:0000256" key="13">
    <source>
        <dbReference type="ARBA" id="ARBA00057953"/>
    </source>
</evidence>
<evidence type="ECO:0000256" key="1">
    <source>
        <dbReference type="ARBA" id="ARBA00004448"/>
    </source>
</evidence>
<dbReference type="SUPFAM" id="SSF103506">
    <property type="entry name" value="Mitochondrial carrier"/>
    <property type="match status" value="1"/>
</dbReference>
<feature type="repeat" description="Solcar" evidence="17">
    <location>
        <begin position="125"/>
        <end position="247"/>
    </location>
</feature>
<dbReference type="GO" id="GO:0005313">
    <property type="term" value="F:L-glutamate transmembrane transporter activity"/>
    <property type="evidence" value="ECO:0007669"/>
    <property type="project" value="TreeGrafter"/>
</dbReference>
<keyword evidence="9 19" id="KW-1133">Transmembrane helix</keyword>
<evidence type="ECO:0000256" key="11">
    <source>
        <dbReference type="ARBA" id="ARBA00023136"/>
    </source>
</evidence>
<evidence type="ECO:0000256" key="6">
    <source>
        <dbReference type="ARBA" id="ARBA00022737"/>
    </source>
</evidence>
<evidence type="ECO:0000256" key="8">
    <source>
        <dbReference type="ARBA" id="ARBA00022847"/>
    </source>
</evidence>
<keyword evidence="4" id="KW-0597">Phosphoprotein</keyword>
<dbReference type="PANTHER" id="PTHR45678:SF5">
    <property type="entry name" value="AT03939P-RELATED"/>
    <property type="match status" value="1"/>
</dbReference>
<feature type="repeat" description="Solcar" evidence="17">
    <location>
        <begin position="27"/>
        <end position="117"/>
    </location>
</feature>
<dbReference type="Proteomes" id="UP000192247">
    <property type="component" value="Unassembled WGS sequence"/>
</dbReference>